<gene>
    <name evidence="2" type="ORF">ABC974_15195</name>
</gene>
<dbReference type="PROSITE" id="PS51186">
    <property type="entry name" value="GNAT"/>
    <property type="match status" value="1"/>
</dbReference>
<dbReference type="RefSeq" id="WP_343892891.1">
    <property type="nucleotide sequence ID" value="NZ_BAAAEH010000065.1"/>
</dbReference>
<proteinExistence type="predicted"/>
<evidence type="ECO:0000313" key="2">
    <source>
        <dbReference type="EMBL" id="MEN2790985.1"/>
    </source>
</evidence>
<keyword evidence="3" id="KW-1185">Reference proteome</keyword>
<dbReference type="SUPFAM" id="SSF55729">
    <property type="entry name" value="Acyl-CoA N-acyltransferases (Nat)"/>
    <property type="match status" value="1"/>
</dbReference>
<sequence length="201" mass="22490">MSAWRETPTLTGRHVTLRPLARDDRDALVEAMADGDLASLFYTFVPTPETADGWFDKLFAERDAGRALPFAVIAANGRLSGTTRFMRMSEADKRLEIGGTLYAKSVQRTGLNTEAKRLLLGHAFDVLGCRCVQIRTGWHNRASRAAIERLGAKLDGVLRNHKIMPDGHLRDTVVYSIITEEWPGVRANLDWLMARHEEKSA</sequence>
<evidence type="ECO:0000259" key="1">
    <source>
        <dbReference type="PROSITE" id="PS51186"/>
    </source>
</evidence>
<dbReference type="Pfam" id="PF13302">
    <property type="entry name" value="Acetyltransf_3"/>
    <property type="match status" value="1"/>
</dbReference>
<name>A0ABU9Y5A2_9SPHN</name>
<dbReference type="Proteomes" id="UP001419910">
    <property type="component" value="Unassembled WGS sequence"/>
</dbReference>
<dbReference type="EC" id="2.-.-.-" evidence="2"/>
<dbReference type="PANTHER" id="PTHR43610">
    <property type="entry name" value="BLL6696 PROTEIN"/>
    <property type="match status" value="1"/>
</dbReference>
<feature type="domain" description="N-acetyltransferase" evidence="1">
    <location>
        <begin position="15"/>
        <end position="180"/>
    </location>
</feature>
<dbReference type="InterPro" id="IPR016181">
    <property type="entry name" value="Acyl_CoA_acyltransferase"/>
</dbReference>
<protein>
    <submittedName>
        <fullName evidence="2">GNAT family protein</fullName>
        <ecNumber evidence="2">2.-.-.-</ecNumber>
    </submittedName>
</protein>
<keyword evidence="2" id="KW-0808">Transferase</keyword>
<accession>A0ABU9Y5A2</accession>
<dbReference type="GO" id="GO:0016740">
    <property type="term" value="F:transferase activity"/>
    <property type="evidence" value="ECO:0007669"/>
    <property type="project" value="UniProtKB-KW"/>
</dbReference>
<dbReference type="EMBL" id="JBDIME010000013">
    <property type="protein sequence ID" value="MEN2790985.1"/>
    <property type="molecule type" value="Genomic_DNA"/>
</dbReference>
<organism evidence="2 3">
    <name type="scientific">Sphingomonas oligophenolica</name>
    <dbReference type="NCBI Taxonomy" id="301154"/>
    <lineage>
        <taxon>Bacteria</taxon>
        <taxon>Pseudomonadati</taxon>
        <taxon>Pseudomonadota</taxon>
        <taxon>Alphaproteobacteria</taxon>
        <taxon>Sphingomonadales</taxon>
        <taxon>Sphingomonadaceae</taxon>
        <taxon>Sphingomonas</taxon>
    </lineage>
</organism>
<comment type="caution">
    <text evidence="2">The sequence shown here is derived from an EMBL/GenBank/DDBJ whole genome shotgun (WGS) entry which is preliminary data.</text>
</comment>
<evidence type="ECO:0000313" key="3">
    <source>
        <dbReference type="Proteomes" id="UP001419910"/>
    </source>
</evidence>
<dbReference type="Gene3D" id="3.40.630.30">
    <property type="match status" value="1"/>
</dbReference>
<dbReference type="InterPro" id="IPR000182">
    <property type="entry name" value="GNAT_dom"/>
</dbReference>
<dbReference type="PANTHER" id="PTHR43610:SF1">
    <property type="entry name" value="N-ACETYLTRANSFERASE DOMAIN-CONTAINING PROTEIN"/>
    <property type="match status" value="1"/>
</dbReference>
<reference evidence="2 3" key="1">
    <citation type="submission" date="2024-05" db="EMBL/GenBank/DDBJ databases">
        <authorList>
            <person name="Liu Q."/>
            <person name="Xin Y.-H."/>
        </authorList>
    </citation>
    <scope>NUCLEOTIDE SEQUENCE [LARGE SCALE GENOMIC DNA]</scope>
    <source>
        <strain evidence="2 3">CGMCC 1.10181</strain>
    </source>
</reference>